<evidence type="ECO:0000313" key="3">
    <source>
        <dbReference type="EMBL" id="NHB77859.1"/>
    </source>
</evidence>
<dbReference type="EMBL" id="JAANHS010000012">
    <property type="protein sequence ID" value="NHB77859.1"/>
    <property type="molecule type" value="Genomic_DNA"/>
</dbReference>
<feature type="region of interest" description="Disordered" evidence="1">
    <location>
        <begin position="164"/>
        <end position="211"/>
    </location>
</feature>
<keyword evidence="2" id="KW-0732">Signal</keyword>
<evidence type="ECO:0000256" key="2">
    <source>
        <dbReference type="SAM" id="SignalP"/>
    </source>
</evidence>
<keyword evidence="4" id="KW-1185">Reference proteome</keyword>
<proteinExistence type="predicted"/>
<evidence type="ECO:0000313" key="4">
    <source>
        <dbReference type="Proteomes" id="UP001515660"/>
    </source>
</evidence>
<sequence>MHLAPSALLAVAFLLSPALAEVREIPGSAFEAGNWIGGAYTDAAGRFAYCYATVSYLDGQTLWLGLFPDDTLSILMSRPGVTFKPGQTFELWVMMETGLPAIGSGEAWDDSHAGITYTGIAATVAFLNSGRYLRILGMGIDDGFDVDGIGPALAQAQDCLARHGGAGGKVPDPHPRMTGLPGLPDPGGPRTSGIGAQPSGALGAPAPKPQP</sequence>
<organism evidence="3 4">
    <name type="scientific">Rhodobacter calidifons</name>
    <dbReference type="NCBI Taxonomy" id="2715277"/>
    <lineage>
        <taxon>Bacteria</taxon>
        <taxon>Pseudomonadati</taxon>
        <taxon>Pseudomonadota</taxon>
        <taxon>Alphaproteobacteria</taxon>
        <taxon>Rhodobacterales</taxon>
        <taxon>Rhodobacter group</taxon>
        <taxon>Rhodobacter</taxon>
    </lineage>
</organism>
<dbReference type="RefSeq" id="WP_166403882.1">
    <property type="nucleotide sequence ID" value="NZ_JAANHS010000012.1"/>
</dbReference>
<feature type="signal peptide" evidence="2">
    <location>
        <begin position="1"/>
        <end position="20"/>
    </location>
</feature>
<evidence type="ECO:0008006" key="5">
    <source>
        <dbReference type="Google" id="ProtNLM"/>
    </source>
</evidence>
<feature type="chain" id="PRO_5046442603" description="Invasion protein IalB" evidence="2">
    <location>
        <begin position="21"/>
        <end position="211"/>
    </location>
</feature>
<name>A0ABX0G9D3_9RHOB</name>
<gene>
    <name evidence="3" type="ORF">G8O29_14150</name>
</gene>
<reference evidence="3 4" key="1">
    <citation type="journal article" date="2022" name="Microorganisms">
        <title>Genome Sequence and Characterization of a Xanthorhodopsin-Containing, Aerobic Anoxygenic Phototrophic Rhodobacter Species, Isolated from Mesophilic Conditions at Yellowstone National Park.</title>
        <authorList>
            <person name="Kyndt J.A."/>
            <person name="Robertson S."/>
            <person name="Shoffstall I.B."/>
            <person name="Ramaley R.F."/>
            <person name="Meyer T.E."/>
        </authorList>
    </citation>
    <scope>NUCLEOTIDE SEQUENCE [LARGE SCALE GENOMIC DNA]</scope>
    <source>
        <strain evidence="3 4">M37P</strain>
    </source>
</reference>
<protein>
    <recommendedName>
        <fullName evidence="5">Invasion protein IalB</fullName>
    </recommendedName>
</protein>
<evidence type="ECO:0000256" key="1">
    <source>
        <dbReference type="SAM" id="MobiDB-lite"/>
    </source>
</evidence>
<comment type="caution">
    <text evidence="3">The sequence shown here is derived from an EMBL/GenBank/DDBJ whole genome shotgun (WGS) entry which is preliminary data.</text>
</comment>
<accession>A0ABX0G9D3</accession>
<dbReference type="Proteomes" id="UP001515660">
    <property type="component" value="Unassembled WGS sequence"/>
</dbReference>